<dbReference type="STRING" id="588898.BB347_09755"/>
<organism evidence="3 4">
    <name type="scientific">Natronorubrum daqingense</name>
    <dbReference type="NCBI Taxonomy" id="588898"/>
    <lineage>
        <taxon>Archaea</taxon>
        <taxon>Methanobacteriati</taxon>
        <taxon>Methanobacteriota</taxon>
        <taxon>Stenosarchaea group</taxon>
        <taxon>Halobacteria</taxon>
        <taxon>Halobacteriales</taxon>
        <taxon>Natrialbaceae</taxon>
        <taxon>Natronorubrum</taxon>
    </lineage>
</organism>
<reference evidence="3 4" key="2">
    <citation type="submission" date="2017-01" db="EMBL/GenBank/DDBJ databases">
        <authorList>
            <person name="Mah S.A."/>
            <person name="Swanson W.J."/>
            <person name="Moy G.W."/>
            <person name="Vacquier V.D."/>
        </authorList>
    </citation>
    <scope>NUCLEOTIDE SEQUENCE [LARGE SCALE GENOMIC DNA]</scope>
    <source>
        <strain evidence="3 4">CGMCC 1.8909</strain>
    </source>
</reference>
<sequence>MSEDDTVDPSAIRSIALAPADVVDAFAYTQENPGAAVLRVTPPFHGRMRARIHVFRTDDTMVTGAIHLSPESVLEERAVADYPDLESTLEAADADETDAVRKEHAAAVEAWQERARESIRERVTLETDEGNQTVDLKLVG</sequence>
<dbReference type="KEGG" id="hda:BB347_09755"/>
<evidence type="ECO:0000313" key="5">
    <source>
        <dbReference type="Proteomes" id="UP000187321"/>
    </source>
</evidence>
<dbReference type="AlphaFoldDB" id="A0A1N7CG06"/>
<dbReference type="EMBL" id="CP019327">
    <property type="protein sequence ID" value="APX96882.1"/>
    <property type="molecule type" value="Genomic_DNA"/>
</dbReference>
<evidence type="ECO:0000313" key="3">
    <source>
        <dbReference type="EMBL" id="SIR62397.1"/>
    </source>
</evidence>
<evidence type="ECO:0000313" key="4">
    <source>
        <dbReference type="Proteomes" id="UP000185687"/>
    </source>
</evidence>
<dbReference type="Proteomes" id="UP000185687">
    <property type="component" value="Unassembled WGS sequence"/>
</dbReference>
<dbReference type="Proteomes" id="UP000187321">
    <property type="component" value="Chromosome"/>
</dbReference>
<protein>
    <recommendedName>
        <fullName evidence="1">DUF8009 domain-containing protein</fullName>
    </recommendedName>
</protein>
<accession>A0A1N7CG06</accession>
<dbReference type="OrthoDB" id="199191at2157"/>
<evidence type="ECO:0000259" key="1">
    <source>
        <dbReference type="Pfam" id="PF26033"/>
    </source>
</evidence>
<name>A0A1N7CG06_9EURY</name>
<reference evidence="2 5" key="1">
    <citation type="submission" date="2017-01" db="EMBL/GenBank/DDBJ databases">
        <title>Complete genome sequence of Haloterrigena daqingensis type strain (JX313T).</title>
        <authorList>
            <person name="Shuang W."/>
        </authorList>
    </citation>
    <scope>NUCLEOTIDE SEQUENCE [LARGE SCALE GENOMIC DNA]</scope>
    <source>
        <strain evidence="2 5">JX313</strain>
    </source>
</reference>
<dbReference type="RefSeq" id="WP_076580992.1">
    <property type="nucleotide sequence ID" value="NZ_CP019327.1"/>
</dbReference>
<dbReference type="InterPro" id="IPR058322">
    <property type="entry name" value="DUF8009"/>
</dbReference>
<proteinExistence type="predicted"/>
<dbReference type="GeneID" id="30956228"/>
<keyword evidence="4" id="KW-1185">Reference proteome</keyword>
<dbReference type="EMBL" id="FTNP01000002">
    <property type="protein sequence ID" value="SIR62397.1"/>
    <property type="molecule type" value="Genomic_DNA"/>
</dbReference>
<evidence type="ECO:0000313" key="2">
    <source>
        <dbReference type="EMBL" id="APX96882.1"/>
    </source>
</evidence>
<dbReference type="Pfam" id="PF26033">
    <property type="entry name" value="DUF8009"/>
    <property type="match status" value="1"/>
</dbReference>
<gene>
    <name evidence="2" type="ORF">BB347_09755</name>
    <name evidence="3" type="ORF">SAMN05421809_1679</name>
</gene>
<feature type="domain" description="DUF8009" evidence="1">
    <location>
        <begin position="3"/>
        <end position="139"/>
    </location>
</feature>